<evidence type="ECO:0000313" key="1">
    <source>
        <dbReference type="EMBL" id="QHU00157.1"/>
    </source>
</evidence>
<dbReference type="InterPro" id="IPR043918">
    <property type="entry name" value="DUF5760"/>
</dbReference>
<sequence length="127" mass="14793">MSESSEVQNKITKEFKNNVKHWVEIDDSLRELRVKIKELTQEKKDNEEFILNFLESVDEKSVGINDGKLTRSVSQTKAPLKKDNIHKALVEITGDTNKAMSMTEHIIKSRQTVERVNLKRTKNRKQK</sequence>
<dbReference type="EMBL" id="MN740323">
    <property type="protein sequence ID" value="QHU00157.1"/>
    <property type="molecule type" value="Genomic_DNA"/>
</dbReference>
<name>A0A6C0J6B1_9ZZZZ</name>
<reference evidence="1" key="1">
    <citation type="journal article" date="2020" name="Nature">
        <title>Giant virus diversity and host interactions through global metagenomics.</title>
        <authorList>
            <person name="Schulz F."/>
            <person name="Roux S."/>
            <person name="Paez-Espino D."/>
            <person name="Jungbluth S."/>
            <person name="Walsh D.A."/>
            <person name="Denef V.J."/>
            <person name="McMahon K.D."/>
            <person name="Konstantinidis K.T."/>
            <person name="Eloe-Fadrosh E.A."/>
            <person name="Kyrpides N.C."/>
            <person name="Woyke T."/>
        </authorList>
    </citation>
    <scope>NUCLEOTIDE SEQUENCE</scope>
    <source>
        <strain evidence="1">GVMAG-M-3300025860-12</strain>
    </source>
</reference>
<organism evidence="1">
    <name type="scientific">viral metagenome</name>
    <dbReference type="NCBI Taxonomy" id="1070528"/>
    <lineage>
        <taxon>unclassified sequences</taxon>
        <taxon>metagenomes</taxon>
        <taxon>organismal metagenomes</taxon>
    </lineage>
</organism>
<protein>
    <submittedName>
        <fullName evidence="1">Uncharacterized protein</fullName>
    </submittedName>
</protein>
<accession>A0A6C0J6B1</accession>
<dbReference type="AlphaFoldDB" id="A0A6C0J6B1"/>
<dbReference type="Pfam" id="PF19064">
    <property type="entry name" value="DUF5760"/>
    <property type="match status" value="1"/>
</dbReference>
<proteinExistence type="predicted"/>